<evidence type="ECO:0000256" key="1">
    <source>
        <dbReference type="ARBA" id="ARBA00022603"/>
    </source>
</evidence>
<comment type="caution">
    <text evidence="5">The sequence shown here is derived from an EMBL/GenBank/DDBJ whole genome shotgun (WGS) entry which is preliminary data.</text>
</comment>
<dbReference type="Pfam" id="PF01596">
    <property type="entry name" value="Methyltransf_3"/>
    <property type="match status" value="1"/>
</dbReference>
<dbReference type="CDD" id="cd02440">
    <property type="entry name" value="AdoMet_MTases"/>
    <property type="match status" value="1"/>
</dbReference>
<dbReference type="GO" id="GO:0008757">
    <property type="term" value="F:S-adenosylmethionine-dependent methyltransferase activity"/>
    <property type="evidence" value="ECO:0007669"/>
    <property type="project" value="TreeGrafter"/>
</dbReference>
<evidence type="ECO:0008006" key="7">
    <source>
        <dbReference type="Google" id="ProtNLM"/>
    </source>
</evidence>
<protein>
    <recommendedName>
        <fullName evidence="7">Caffeoyl-CoA O-methyltransferase</fullName>
    </recommendedName>
</protein>
<accession>A0A1R2B7M7</accession>
<evidence type="ECO:0000256" key="3">
    <source>
        <dbReference type="ARBA" id="ARBA00022691"/>
    </source>
</evidence>
<keyword evidence="1" id="KW-0489">Methyltransferase</keyword>
<proteinExistence type="inferred from homology"/>
<dbReference type="PROSITE" id="PS51682">
    <property type="entry name" value="SAM_OMT_I"/>
    <property type="match status" value="1"/>
</dbReference>
<evidence type="ECO:0000256" key="4">
    <source>
        <dbReference type="ARBA" id="ARBA00023453"/>
    </source>
</evidence>
<dbReference type="InterPro" id="IPR050362">
    <property type="entry name" value="Cation-dep_OMT"/>
</dbReference>
<dbReference type="GO" id="GO:0008171">
    <property type="term" value="F:O-methyltransferase activity"/>
    <property type="evidence" value="ECO:0007669"/>
    <property type="project" value="InterPro"/>
</dbReference>
<dbReference type="PANTHER" id="PTHR10509">
    <property type="entry name" value="O-METHYLTRANSFERASE-RELATED"/>
    <property type="match status" value="1"/>
</dbReference>
<evidence type="ECO:0000313" key="5">
    <source>
        <dbReference type="EMBL" id="OMJ72665.1"/>
    </source>
</evidence>
<dbReference type="AlphaFoldDB" id="A0A1R2B7M7"/>
<evidence type="ECO:0000313" key="6">
    <source>
        <dbReference type="Proteomes" id="UP000187209"/>
    </source>
</evidence>
<name>A0A1R2B7M7_9CILI</name>
<keyword evidence="6" id="KW-1185">Reference proteome</keyword>
<reference evidence="5 6" key="1">
    <citation type="submission" date="2016-11" db="EMBL/GenBank/DDBJ databases">
        <title>The macronuclear genome of Stentor coeruleus: a giant cell with tiny introns.</title>
        <authorList>
            <person name="Slabodnick M."/>
            <person name="Ruby J.G."/>
            <person name="Reiff S.B."/>
            <person name="Swart E.C."/>
            <person name="Gosai S."/>
            <person name="Prabakaran S."/>
            <person name="Witkowska E."/>
            <person name="Larue G.E."/>
            <person name="Fisher S."/>
            <person name="Freeman R.M."/>
            <person name="Gunawardena J."/>
            <person name="Chu W."/>
            <person name="Stover N.A."/>
            <person name="Gregory B.D."/>
            <person name="Nowacki M."/>
            <person name="Derisi J."/>
            <person name="Roy S.W."/>
            <person name="Marshall W.F."/>
            <person name="Sood P."/>
        </authorList>
    </citation>
    <scope>NUCLEOTIDE SEQUENCE [LARGE SCALE GENOMIC DNA]</scope>
    <source>
        <strain evidence="5">WM001</strain>
    </source>
</reference>
<dbReference type="InterPro" id="IPR029063">
    <property type="entry name" value="SAM-dependent_MTases_sf"/>
</dbReference>
<dbReference type="EMBL" id="MPUH01000882">
    <property type="protein sequence ID" value="OMJ72665.1"/>
    <property type="molecule type" value="Genomic_DNA"/>
</dbReference>
<evidence type="ECO:0000256" key="2">
    <source>
        <dbReference type="ARBA" id="ARBA00022679"/>
    </source>
</evidence>
<dbReference type="PANTHER" id="PTHR10509:SF14">
    <property type="entry name" value="CAFFEOYL-COA O-METHYLTRANSFERASE 3-RELATED"/>
    <property type="match status" value="1"/>
</dbReference>
<dbReference type="OrthoDB" id="10251242at2759"/>
<keyword evidence="2" id="KW-0808">Transferase</keyword>
<dbReference type="GO" id="GO:0032259">
    <property type="term" value="P:methylation"/>
    <property type="evidence" value="ECO:0007669"/>
    <property type="project" value="UniProtKB-KW"/>
</dbReference>
<keyword evidence="3" id="KW-0949">S-adenosyl-L-methionine</keyword>
<dbReference type="SUPFAM" id="SSF53335">
    <property type="entry name" value="S-adenosyl-L-methionine-dependent methyltransferases"/>
    <property type="match status" value="1"/>
</dbReference>
<sequence length="232" mass="26380">MEFKPFIGLDSNKLEQSYSEQTWEYLSRTGLRQDPTKDSLEQETKDLFGRRAIMITQRQECELFELILRFSGAKNCIEIGVFTGSSSLSIARAIGPEGKLIAIDVSEEFTNVAKKYWKQEGLENRIELVLRPAVEYLEELINQGKENSFDFAYIDADKVNYQSYYELLMRLIRPGGIIAIDNVLWFGTVADTSANDPEIAHLRGLNTAIQSDPRVKNVILPMADGINLIFKN</sequence>
<organism evidence="5 6">
    <name type="scientific">Stentor coeruleus</name>
    <dbReference type="NCBI Taxonomy" id="5963"/>
    <lineage>
        <taxon>Eukaryota</taxon>
        <taxon>Sar</taxon>
        <taxon>Alveolata</taxon>
        <taxon>Ciliophora</taxon>
        <taxon>Postciliodesmatophora</taxon>
        <taxon>Heterotrichea</taxon>
        <taxon>Heterotrichida</taxon>
        <taxon>Stentoridae</taxon>
        <taxon>Stentor</taxon>
    </lineage>
</organism>
<comment type="similarity">
    <text evidence="4">Belongs to the class I-like SAM-binding methyltransferase superfamily. Cation-dependent O-methyltransferase family.</text>
</comment>
<gene>
    <name evidence="5" type="ORF">SteCoe_28833</name>
</gene>
<dbReference type="InterPro" id="IPR002935">
    <property type="entry name" value="SAM_O-MeTrfase"/>
</dbReference>
<dbReference type="Gene3D" id="3.40.50.150">
    <property type="entry name" value="Vaccinia Virus protein VP39"/>
    <property type="match status" value="1"/>
</dbReference>
<dbReference type="Proteomes" id="UP000187209">
    <property type="component" value="Unassembled WGS sequence"/>
</dbReference>